<dbReference type="PANTHER" id="PTHR24173:SF74">
    <property type="entry name" value="ANKYRIN REPEAT DOMAIN-CONTAINING PROTEIN 16"/>
    <property type="match status" value="1"/>
</dbReference>
<dbReference type="PANTHER" id="PTHR24173">
    <property type="entry name" value="ANKYRIN REPEAT CONTAINING"/>
    <property type="match status" value="1"/>
</dbReference>
<organism evidence="4 5">
    <name type="scientific">Meganyctiphanes norvegica</name>
    <name type="common">Northern krill</name>
    <name type="synonym">Thysanopoda norvegica</name>
    <dbReference type="NCBI Taxonomy" id="48144"/>
    <lineage>
        <taxon>Eukaryota</taxon>
        <taxon>Metazoa</taxon>
        <taxon>Ecdysozoa</taxon>
        <taxon>Arthropoda</taxon>
        <taxon>Crustacea</taxon>
        <taxon>Multicrustacea</taxon>
        <taxon>Malacostraca</taxon>
        <taxon>Eumalacostraca</taxon>
        <taxon>Eucarida</taxon>
        <taxon>Euphausiacea</taxon>
        <taxon>Euphausiidae</taxon>
        <taxon>Meganyctiphanes</taxon>
    </lineage>
</organism>
<comment type="caution">
    <text evidence="4">The sequence shown here is derived from an EMBL/GenBank/DDBJ whole genome shotgun (WGS) entry which is preliminary data.</text>
</comment>
<feature type="repeat" description="ANK" evidence="3">
    <location>
        <begin position="28"/>
        <end position="52"/>
    </location>
</feature>
<proteinExistence type="predicted"/>
<dbReference type="EMBL" id="CAXKWB010046192">
    <property type="protein sequence ID" value="CAL4163460.1"/>
    <property type="molecule type" value="Genomic_DNA"/>
</dbReference>
<feature type="non-terminal residue" evidence="4">
    <location>
        <position position="143"/>
    </location>
</feature>
<protein>
    <recommendedName>
        <fullName evidence="6">ANK_REP_REGION domain-containing protein</fullName>
    </recommendedName>
</protein>
<accession>A0AAV2S6S0</accession>
<evidence type="ECO:0000256" key="3">
    <source>
        <dbReference type="PROSITE-ProRule" id="PRU00023"/>
    </source>
</evidence>
<reference evidence="4 5" key="1">
    <citation type="submission" date="2024-05" db="EMBL/GenBank/DDBJ databases">
        <authorList>
            <person name="Wallberg A."/>
        </authorList>
    </citation>
    <scope>NUCLEOTIDE SEQUENCE [LARGE SCALE GENOMIC DNA]</scope>
</reference>
<dbReference type="SMART" id="SM00248">
    <property type="entry name" value="ANK"/>
    <property type="match status" value="2"/>
</dbReference>
<sequence>QIVAHKGHTNICKSLLNKNSDVLLTDSDGNTALHLAAMEGNIQICRLLVDKNQLSVNKLNKAGKTPLHLAAIHGKFDACKVLTEKRSEIWKKDNEGHSAVWYSHAQMHDEIFILLVDSSNISLIEKDVDLSDVLESAIKDNRR</sequence>
<feature type="repeat" description="ANK" evidence="3">
    <location>
        <begin position="62"/>
        <end position="94"/>
    </location>
</feature>
<evidence type="ECO:0000313" key="4">
    <source>
        <dbReference type="EMBL" id="CAL4163460.1"/>
    </source>
</evidence>
<dbReference type="Gene3D" id="1.25.40.20">
    <property type="entry name" value="Ankyrin repeat-containing domain"/>
    <property type="match status" value="2"/>
</dbReference>
<keyword evidence="1" id="KW-0677">Repeat</keyword>
<evidence type="ECO:0008006" key="6">
    <source>
        <dbReference type="Google" id="ProtNLM"/>
    </source>
</evidence>
<name>A0AAV2S6S0_MEGNR</name>
<dbReference type="Pfam" id="PF12796">
    <property type="entry name" value="Ank_2"/>
    <property type="match status" value="1"/>
</dbReference>
<gene>
    <name evidence="4" type="ORF">MNOR_LOCUS32978</name>
</gene>
<evidence type="ECO:0000256" key="2">
    <source>
        <dbReference type="ARBA" id="ARBA00023043"/>
    </source>
</evidence>
<dbReference type="SUPFAM" id="SSF48403">
    <property type="entry name" value="Ankyrin repeat"/>
    <property type="match status" value="1"/>
</dbReference>
<feature type="non-terminal residue" evidence="4">
    <location>
        <position position="1"/>
    </location>
</feature>
<evidence type="ECO:0000256" key="1">
    <source>
        <dbReference type="ARBA" id="ARBA00022737"/>
    </source>
</evidence>
<dbReference type="InterPro" id="IPR002110">
    <property type="entry name" value="Ankyrin_rpt"/>
</dbReference>
<dbReference type="Proteomes" id="UP001497623">
    <property type="component" value="Unassembled WGS sequence"/>
</dbReference>
<dbReference type="PROSITE" id="PS50088">
    <property type="entry name" value="ANK_REPEAT"/>
    <property type="match status" value="2"/>
</dbReference>
<keyword evidence="5" id="KW-1185">Reference proteome</keyword>
<dbReference type="AlphaFoldDB" id="A0AAV2S6S0"/>
<evidence type="ECO:0000313" key="5">
    <source>
        <dbReference type="Proteomes" id="UP001497623"/>
    </source>
</evidence>
<keyword evidence="2 3" id="KW-0040">ANK repeat</keyword>
<dbReference type="InterPro" id="IPR036770">
    <property type="entry name" value="Ankyrin_rpt-contain_sf"/>
</dbReference>
<dbReference type="PROSITE" id="PS50297">
    <property type="entry name" value="ANK_REP_REGION"/>
    <property type="match status" value="2"/>
</dbReference>